<dbReference type="RefSeq" id="WP_058742617.1">
    <property type="nucleotide sequence ID" value="NZ_BAAAWP010000001.1"/>
</dbReference>
<dbReference type="InterPro" id="IPR009057">
    <property type="entry name" value="Homeodomain-like_sf"/>
</dbReference>
<dbReference type="SUPFAM" id="SSF46689">
    <property type="entry name" value="Homeodomain-like"/>
    <property type="match status" value="1"/>
</dbReference>
<reference evidence="2 3" key="1">
    <citation type="submission" date="2020-05" db="EMBL/GenBank/DDBJ databases">
        <title>Genome Sequencing of Type Strains.</title>
        <authorList>
            <person name="Lemaire J.F."/>
            <person name="Inderbitzin P."/>
            <person name="Gregorio O.A."/>
            <person name="Collins S.B."/>
            <person name="Wespe N."/>
            <person name="Knight-Connoni V."/>
        </authorList>
    </citation>
    <scope>NUCLEOTIDE SEQUENCE [LARGE SCALE GENOMIC DNA]</scope>
    <source>
        <strain evidence="2 3">DSM 20512</strain>
    </source>
</reference>
<dbReference type="Gene3D" id="1.10.357.10">
    <property type="entry name" value="Tetracycline Repressor, domain 2"/>
    <property type="match status" value="1"/>
</dbReference>
<dbReference type="InterPro" id="IPR036271">
    <property type="entry name" value="Tet_transcr_reg_TetR-rel_C_sf"/>
</dbReference>
<evidence type="ECO:0000259" key="1">
    <source>
        <dbReference type="Pfam" id="PF13977"/>
    </source>
</evidence>
<protein>
    <submittedName>
        <fullName evidence="2">TetR/AcrR family transcriptional regulator</fullName>
    </submittedName>
</protein>
<proteinExistence type="predicted"/>
<dbReference type="Pfam" id="PF13977">
    <property type="entry name" value="TetR_C_6"/>
    <property type="match status" value="1"/>
</dbReference>
<dbReference type="EMBL" id="JABMCG010000116">
    <property type="protein sequence ID" value="NUU28967.1"/>
    <property type="molecule type" value="Genomic_DNA"/>
</dbReference>
<dbReference type="InterPro" id="IPR039538">
    <property type="entry name" value="BetI_C"/>
</dbReference>
<dbReference type="AlphaFoldDB" id="A0A850DU18"/>
<accession>A0A850DU18</accession>
<evidence type="ECO:0000313" key="3">
    <source>
        <dbReference type="Proteomes" id="UP000539146"/>
    </source>
</evidence>
<comment type="caution">
    <text evidence="2">The sequence shown here is derived from an EMBL/GenBank/DDBJ whole genome shotgun (WGS) entry which is preliminary data.</text>
</comment>
<evidence type="ECO:0000313" key="2">
    <source>
        <dbReference type="EMBL" id="NUU28967.1"/>
    </source>
</evidence>
<feature type="domain" description="BetI-type transcriptional repressor C-terminal" evidence="1">
    <location>
        <begin position="96"/>
        <end position="195"/>
    </location>
</feature>
<dbReference type="SUPFAM" id="SSF48498">
    <property type="entry name" value="Tetracyclin repressor-like, C-terminal domain"/>
    <property type="match status" value="1"/>
</dbReference>
<gene>
    <name evidence="2" type="ORF">HP467_12730</name>
</gene>
<sequence length="226" mass="24900">MMLEHTSADTQAAAAAAATLHLRITIVGATVDLLRDVPFHEAHVGLVAERLDISVAELRQHFPSWDGLVLAALDRWNGARMDEVTREVGDGSTVDLLRAIVASNAEDPALMRLLVALLSVAGNPAHPMATYLRSRYQLFYSQIKRGLEHDVAVGRAPHTMDPRRGAEQLIALYEGLQLQALLRAELDLVAAFDRAVARLERGWMERYEPAAAQRFSAWSDGGSWEI</sequence>
<name>A0A850DU18_9MICO</name>
<organism evidence="2 3">
    <name type="scientific">Curtobacterium citreum</name>
    <dbReference type="NCBI Taxonomy" id="2036"/>
    <lineage>
        <taxon>Bacteria</taxon>
        <taxon>Bacillati</taxon>
        <taxon>Actinomycetota</taxon>
        <taxon>Actinomycetes</taxon>
        <taxon>Micrococcales</taxon>
        <taxon>Microbacteriaceae</taxon>
        <taxon>Curtobacterium</taxon>
    </lineage>
</organism>
<dbReference type="Proteomes" id="UP000539146">
    <property type="component" value="Unassembled WGS sequence"/>
</dbReference>